<dbReference type="InterPro" id="IPR036186">
    <property type="entry name" value="Serpin_sf"/>
</dbReference>
<keyword evidence="1" id="KW-0812">Transmembrane</keyword>
<dbReference type="InterPro" id="IPR042185">
    <property type="entry name" value="Serpin_sf_2"/>
</dbReference>
<evidence type="ECO:0000256" key="1">
    <source>
        <dbReference type="SAM" id="Phobius"/>
    </source>
</evidence>
<dbReference type="SUPFAM" id="SSF56574">
    <property type="entry name" value="Serpins"/>
    <property type="match status" value="1"/>
</dbReference>
<dbReference type="InterPro" id="IPR023796">
    <property type="entry name" value="Serpin_dom"/>
</dbReference>
<dbReference type="WBParaSite" id="Csp11.Scaffold566.g4090.t1">
    <property type="protein sequence ID" value="Csp11.Scaffold566.g4090.t1"/>
    <property type="gene ID" value="Csp11.Scaffold566.g4090"/>
</dbReference>
<name>A0A1I7TAQ0_9PELO</name>
<dbReference type="AlphaFoldDB" id="A0A1I7TAQ0"/>
<organism evidence="3 4">
    <name type="scientific">Caenorhabditis tropicalis</name>
    <dbReference type="NCBI Taxonomy" id="1561998"/>
    <lineage>
        <taxon>Eukaryota</taxon>
        <taxon>Metazoa</taxon>
        <taxon>Ecdysozoa</taxon>
        <taxon>Nematoda</taxon>
        <taxon>Chromadorea</taxon>
        <taxon>Rhabditida</taxon>
        <taxon>Rhabditina</taxon>
        <taxon>Rhabditomorpha</taxon>
        <taxon>Rhabditoidea</taxon>
        <taxon>Rhabditidae</taxon>
        <taxon>Peloderinae</taxon>
        <taxon>Caenorhabditis</taxon>
    </lineage>
</organism>
<proteinExistence type="predicted"/>
<sequence>MDPISVATFTFGLKTIQELGVSGSLVFSPILLLLSSFSKNRISFNMDKDQVSKLIDISKNEFRIENDLNLMNTTLHATWKYHFIKHHRSRLNFYTDNGKMKELKYVSADKSLSEQLVSDNIGFRVSQDDVLSVLQIPLVGDSLSFMIFLPKKDFYLKESLEKLDSNRMESLLDQMSVFNVHFKIPFFQMSSVIDTGKLLNMKLSNFHKFRFEWRIPSKDHFEDNEDFGESFIKRPPDRTPYNFIANRPFFYAIFKDDAIPILMGCYTGS</sequence>
<dbReference type="Proteomes" id="UP000095282">
    <property type="component" value="Unplaced"/>
</dbReference>
<keyword evidence="1" id="KW-1133">Transmembrane helix</keyword>
<reference evidence="4" key="1">
    <citation type="submission" date="2016-11" db="UniProtKB">
        <authorList>
            <consortium name="WormBaseParasite"/>
        </authorList>
    </citation>
    <scope>IDENTIFICATION</scope>
</reference>
<evidence type="ECO:0000313" key="3">
    <source>
        <dbReference type="Proteomes" id="UP000095282"/>
    </source>
</evidence>
<keyword evidence="1" id="KW-0472">Membrane</keyword>
<feature type="domain" description="Serpin" evidence="2">
    <location>
        <begin position="60"/>
        <end position="199"/>
    </location>
</feature>
<dbReference type="Pfam" id="PF00079">
    <property type="entry name" value="Serpin"/>
    <property type="match status" value="1"/>
</dbReference>
<dbReference type="InterPro" id="IPR023795">
    <property type="entry name" value="Serpin_CS"/>
</dbReference>
<dbReference type="eggNOG" id="KOG2392">
    <property type="taxonomic scope" value="Eukaryota"/>
</dbReference>
<evidence type="ECO:0000313" key="4">
    <source>
        <dbReference type="WBParaSite" id="Csp11.Scaffold566.g4090.t1"/>
    </source>
</evidence>
<keyword evidence="3" id="KW-1185">Reference proteome</keyword>
<accession>A0A1I7TAQ0</accession>
<dbReference type="PROSITE" id="PS00284">
    <property type="entry name" value="SERPIN"/>
    <property type="match status" value="1"/>
</dbReference>
<protein>
    <submittedName>
        <fullName evidence="4">SERPIN domain-containing protein</fullName>
    </submittedName>
</protein>
<evidence type="ECO:0000259" key="2">
    <source>
        <dbReference type="Pfam" id="PF00079"/>
    </source>
</evidence>
<dbReference type="Gene3D" id="2.30.39.10">
    <property type="entry name" value="Alpha-1-antitrypsin, domain 1"/>
    <property type="match status" value="1"/>
</dbReference>
<feature type="transmembrane region" description="Helical" evidence="1">
    <location>
        <begin position="20"/>
        <end position="38"/>
    </location>
</feature>